<keyword evidence="4 7" id="KW-0812">Transmembrane</keyword>
<dbReference type="InterPro" id="IPR006685">
    <property type="entry name" value="MscS_channel_2nd"/>
</dbReference>
<evidence type="ECO:0000256" key="5">
    <source>
        <dbReference type="ARBA" id="ARBA00022989"/>
    </source>
</evidence>
<evidence type="ECO:0000313" key="11">
    <source>
        <dbReference type="EMBL" id="WZW98361.1"/>
    </source>
</evidence>
<dbReference type="SUPFAM" id="SSF82861">
    <property type="entry name" value="Mechanosensitive channel protein MscS (YggB), transmembrane region"/>
    <property type="match status" value="1"/>
</dbReference>
<dbReference type="PANTHER" id="PTHR30460:SF0">
    <property type="entry name" value="MODERATE CONDUCTANCE MECHANOSENSITIVE CHANNEL YBIO"/>
    <property type="match status" value="1"/>
</dbReference>
<feature type="transmembrane region" description="Helical" evidence="7">
    <location>
        <begin position="84"/>
        <end position="104"/>
    </location>
</feature>
<evidence type="ECO:0000256" key="3">
    <source>
        <dbReference type="ARBA" id="ARBA00022475"/>
    </source>
</evidence>
<dbReference type="InterPro" id="IPR049142">
    <property type="entry name" value="MS_channel_1st"/>
</dbReference>
<dbReference type="InterPro" id="IPR011014">
    <property type="entry name" value="MscS_channel_TM-2"/>
</dbReference>
<feature type="domain" description="Mechanosensitive ion channel transmembrane helices 2/3" evidence="10">
    <location>
        <begin position="88"/>
        <end position="125"/>
    </location>
</feature>
<dbReference type="EMBL" id="CP115965">
    <property type="protein sequence ID" value="WZW98361.1"/>
    <property type="molecule type" value="Genomic_DNA"/>
</dbReference>
<dbReference type="SUPFAM" id="SSF50182">
    <property type="entry name" value="Sm-like ribonucleoproteins"/>
    <property type="match status" value="1"/>
</dbReference>
<dbReference type="Proteomes" id="UP001434337">
    <property type="component" value="Chromosome"/>
</dbReference>
<evidence type="ECO:0000256" key="2">
    <source>
        <dbReference type="ARBA" id="ARBA00008017"/>
    </source>
</evidence>
<evidence type="ECO:0000256" key="7">
    <source>
        <dbReference type="SAM" id="Phobius"/>
    </source>
</evidence>
<dbReference type="InterPro" id="IPR045276">
    <property type="entry name" value="YbiO_bact"/>
</dbReference>
<reference evidence="11 12" key="1">
    <citation type="journal article" date="2023" name="Environ Microbiome">
        <title>A coral-associated actinobacterium mitigates coral bleaching under heat stress.</title>
        <authorList>
            <person name="Li J."/>
            <person name="Zou Y."/>
            <person name="Li Q."/>
            <person name="Zhang J."/>
            <person name="Bourne D.G."/>
            <person name="Lyu Y."/>
            <person name="Liu C."/>
            <person name="Zhang S."/>
        </authorList>
    </citation>
    <scope>NUCLEOTIDE SEQUENCE [LARGE SCALE GENOMIC DNA]</scope>
    <source>
        <strain evidence="11 12">SCSIO 13291</strain>
    </source>
</reference>
<keyword evidence="6 7" id="KW-0472">Membrane</keyword>
<dbReference type="InterPro" id="IPR023408">
    <property type="entry name" value="MscS_beta-dom_sf"/>
</dbReference>
<dbReference type="Pfam" id="PF21082">
    <property type="entry name" value="MS_channel_3rd"/>
    <property type="match status" value="1"/>
</dbReference>
<dbReference type="SUPFAM" id="SSF82689">
    <property type="entry name" value="Mechanosensitive channel protein MscS (YggB), C-terminal domain"/>
    <property type="match status" value="1"/>
</dbReference>
<evidence type="ECO:0000259" key="8">
    <source>
        <dbReference type="Pfam" id="PF00924"/>
    </source>
</evidence>
<dbReference type="Gene3D" id="2.30.30.60">
    <property type="match status" value="1"/>
</dbReference>
<comment type="similarity">
    <text evidence="2">Belongs to the MscS (TC 1.A.23) family.</text>
</comment>
<keyword evidence="12" id="KW-1185">Reference proteome</keyword>
<dbReference type="Pfam" id="PF21088">
    <property type="entry name" value="MS_channel_1st"/>
    <property type="match status" value="1"/>
</dbReference>
<organism evidence="11 12">
    <name type="scientific">Propioniciclava soli</name>
    <dbReference type="NCBI Taxonomy" id="2775081"/>
    <lineage>
        <taxon>Bacteria</taxon>
        <taxon>Bacillati</taxon>
        <taxon>Actinomycetota</taxon>
        <taxon>Actinomycetes</taxon>
        <taxon>Propionibacteriales</taxon>
        <taxon>Propionibacteriaceae</taxon>
        <taxon>Propioniciclava</taxon>
    </lineage>
</organism>
<dbReference type="PANTHER" id="PTHR30460">
    <property type="entry name" value="MODERATE CONDUCTANCE MECHANOSENSITIVE CHANNEL YBIO"/>
    <property type="match status" value="1"/>
</dbReference>
<dbReference type="Pfam" id="PF00924">
    <property type="entry name" value="MS_channel_2nd"/>
    <property type="match status" value="1"/>
</dbReference>
<evidence type="ECO:0000259" key="9">
    <source>
        <dbReference type="Pfam" id="PF21082"/>
    </source>
</evidence>
<dbReference type="InterPro" id="IPR010920">
    <property type="entry name" value="LSM_dom_sf"/>
</dbReference>
<evidence type="ECO:0000313" key="12">
    <source>
        <dbReference type="Proteomes" id="UP001434337"/>
    </source>
</evidence>
<dbReference type="InterPro" id="IPR011066">
    <property type="entry name" value="MscS_channel_C_sf"/>
</dbReference>
<feature type="transmembrane region" description="Helical" evidence="7">
    <location>
        <begin position="12"/>
        <end position="30"/>
    </location>
</feature>
<evidence type="ECO:0000256" key="6">
    <source>
        <dbReference type="ARBA" id="ARBA00023136"/>
    </source>
</evidence>
<evidence type="ECO:0000259" key="10">
    <source>
        <dbReference type="Pfam" id="PF21088"/>
    </source>
</evidence>
<dbReference type="Gene3D" id="3.30.70.100">
    <property type="match status" value="1"/>
</dbReference>
<feature type="transmembrane region" description="Helical" evidence="7">
    <location>
        <begin position="110"/>
        <end position="128"/>
    </location>
</feature>
<gene>
    <name evidence="11" type="ORF">PCC79_15960</name>
</gene>
<comment type="subcellular location">
    <subcellularLocation>
        <location evidence="1">Cell membrane</location>
        <topology evidence="1">Multi-pass membrane protein</topology>
    </subcellularLocation>
</comment>
<sequence>MTPLITFTWPETALEILTVLVVAGIGRLVVARAIKLGVAASLHTADRRREGVTGRAEQILREVSGANDARHVARVKTIGSVLRNALDVVVFVLIVLTILSILGIPLGPLLASAGIGGVAIAFGAQSLVKDYITGILMILEDQFGVGDLIDTGEVTGTVEEVGLRVTRLRDSTGQVWYVRNGEIVRIGNQSQGWSTGSVGVPIAWDEDAARAIDVLQEVVDAVYADPRWQGVLLEKPTVAGVDAVADGAATLRIFAKTAPNQQWGVQRDLLERSTEALRRAGVRAPALRPPAPPA</sequence>
<dbReference type="RefSeq" id="WP_232547091.1">
    <property type="nucleotide sequence ID" value="NZ_CP115965.1"/>
</dbReference>
<evidence type="ECO:0000256" key="4">
    <source>
        <dbReference type="ARBA" id="ARBA00022692"/>
    </source>
</evidence>
<dbReference type="InterPro" id="IPR049278">
    <property type="entry name" value="MS_channel_C"/>
</dbReference>
<keyword evidence="3" id="KW-1003">Cell membrane</keyword>
<evidence type="ECO:0000256" key="1">
    <source>
        <dbReference type="ARBA" id="ARBA00004651"/>
    </source>
</evidence>
<protein>
    <submittedName>
        <fullName evidence="11">Mechanosensitive ion channel family protein</fullName>
    </submittedName>
</protein>
<proteinExistence type="inferred from homology"/>
<keyword evidence="5 7" id="KW-1133">Transmembrane helix</keyword>
<name>A0ABZ3C6U7_9ACTN</name>
<feature type="domain" description="Mechanosensitive ion channel MscS C-terminal" evidence="9">
    <location>
        <begin position="200"/>
        <end position="283"/>
    </location>
</feature>
<dbReference type="Gene3D" id="1.10.287.1260">
    <property type="match status" value="1"/>
</dbReference>
<accession>A0ABZ3C6U7</accession>
<feature type="domain" description="Mechanosensitive ion channel MscS" evidence="8">
    <location>
        <begin position="127"/>
        <end position="190"/>
    </location>
</feature>